<protein>
    <submittedName>
        <fullName evidence="3">SusC/RagA family TonB-linked outer membrane protein</fullName>
    </submittedName>
</protein>
<dbReference type="FunFam" id="2.60.40.1120:FF:000003">
    <property type="entry name" value="Outer membrane protein Omp121"/>
    <property type="match status" value="1"/>
</dbReference>
<evidence type="ECO:0000313" key="3">
    <source>
        <dbReference type="EMBL" id="MCB7283160.1"/>
    </source>
</evidence>
<keyword evidence="1" id="KW-0813">Transport</keyword>
<dbReference type="Pfam" id="PF13715">
    <property type="entry name" value="CarbopepD_reg_2"/>
    <property type="match status" value="1"/>
</dbReference>
<organism evidence="3 4">
    <name type="scientific">Phocaeicola vulgatus</name>
    <name type="common">Bacteroides vulgatus</name>
    <dbReference type="NCBI Taxonomy" id="821"/>
    <lineage>
        <taxon>Bacteria</taxon>
        <taxon>Pseudomonadati</taxon>
        <taxon>Bacteroidota</taxon>
        <taxon>Bacteroidia</taxon>
        <taxon>Bacteroidales</taxon>
        <taxon>Bacteroidaceae</taxon>
        <taxon>Phocaeicola</taxon>
    </lineage>
</organism>
<dbReference type="SUPFAM" id="SSF56935">
    <property type="entry name" value="Porins"/>
    <property type="match status" value="1"/>
</dbReference>
<dbReference type="InterPro" id="IPR037066">
    <property type="entry name" value="Plug_dom_sf"/>
</dbReference>
<dbReference type="GO" id="GO:0009279">
    <property type="term" value="C:cell outer membrane"/>
    <property type="evidence" value="ECO:0007669"/>
    <property type="project" value="UniProtKB-SubCell"/>
</dbReference>
<proteinExistence type="inferred from homology"/>
<keyword evidence="1" id="KW-0472">Membrane</keyword>
<comment type="similarity">
    <text evidence="1">Belongs to the TonB-dependent receptor family.</text>
</comment>
<dbReference type="NCBIfam" id="TIGR04056">
    <property type="entry name" value="OMP_RagA_SusC"/>
    <property type="match status" value="1"/>
</dbReference>
<comment type="caution">
    <text evidence="3">The sequence shown here is derived from an EMBL/GenBank/DDBJ whole genome shotgun (WGS) entry which is preliminary data.</text>
</comment>
<dbReference type="InterPro" id="IPR012910">
    <property type="entry name" value="Plug_dom"/>
</dbReference>
<dbReference type="Gene3D" id="2.60.40.1120">
    <property type="entry name" value="Carboxypeptidase-like, regulatory domain"/>
    <property type="match status" value="1"/>
</dbReference>
<dbReference type="InterPro" id="IPR023996">
    <property type="entry name" value="TonB-dep_OMP_SusC/RagA"/>
</dbReference>
<dbReference type="PROSITE" id="PS52016">
    <property type="entry name" value="TONB_DEPENDENT_REC_3"/>
    <property type="match status" value="1"/>
</dbReference>
<evidence type="ECO:0000256" key="1">
    <source>
        <dbReference type="PROSITE-ProRule" id="PRU01360"/>
    </source>
</evidence>
<name>A0AAW4V3B9_PHOVU</name>
<keyword evidence="1" id="KW-0998">Cell outer membrane</keyword>
<keyword evidence="1" id="KW-1134">Transmembrane beta strand</keyword>
<evidence type="ECO:0000313" key="4">
    <source>
        <dbReference type="Proteomes" id="UP001199363"/>
    </source>
</evidence>
<dbReference type="NCBIfam" id="TIGR04057">
    <property type="entry name" value="SusC_RagA_signa"/>
    <property type="match status" value="1"/>
</dbReference>
<reference evidence="3" key="1">
    <citation type="submission" date="2021-10" db="EMBL/GenBank/DDBJ databases">
        <title>Collection of gut derived symbiotic bacterial strains cultured from healthy donors.</title>
        <authorList>
            <person name="Lin H."/>
            <person name="Littmann E."/>
            <person name="Kohout C."/>
            <person name="Pamer E.G."/>
        </authorList>
    </citation>
    <scope>NUCLEOTIDE SEQUENCE</scope>
    <source>
        <strain evidence="3">DFI.1.167</strain>
    </source>
</reference>
<dbReference type="EMBL" id="JAJCQG010000087">
    <property type="protein sequence ID" value="MCB7283160.1"/>
    <property type="molecule type" value="Genomic_DNA"/>
</dbReference>
<dbReference type="AlphaFoldDB" id="A0AAW4V3B9"/>
<sequence>MKKNPKQNRESSLMRSPLILGLSIVLCIPVAYSHAKSSNIVKNESVQSILQGRTIKGQIIDENNEPLIGVSVIIKGASTIGTITDFDGNYALEVPAGKNVLEISYIGYKTQEITIGKNTQLNIKMQPDTQTLDEVVVIGYGTVKKRDLTGAVASVKSEDIVRMPTSNVLEAIQGQVAGLNITRSSGEAGSGVNMTLRGTRSINGDNSPLFIIDGMEGSYDELNPNDIASIEVLKDASSTAVYGAAGANGVIIITTKTPKKDKFSIDLDAYYGWNVISSFPEVNRGEDYINFRREAQRTVGAWNSPADDGNLFPSYMQKYIDNNQWVDWFDLASQTGITNSYNLSTSYSNDRVTSYFSLGYYNLEGLLKGDELERYSARAKIDFKANEMVKYGLNLYAILL</sequence>
<dbReference type="PANTHER" id="PTHR40980">
    <property type="entry name" value="PLUG DOMAIN-CONTAINING PROTEIN"/>
    <property type="match status" value="1"/>
</dbReference>
<dbReference type="PANTHER" id="PTHR40980:SF3">
    <property type="entry name" value="TONB-DEPENDENT RECEPTOR-LIKE BETA-BARREL DOMAIN-CONTAINING PROTEIN"/>
    <property type="match status" value="1"/>
</dbReference>
<comment type="subcellular location">
    <subcellularLocation>
        <location evidence="1">Cell outer membrane</location>
        <topology evidence="1">Multi-pass membrane protein</topology>
    </subcellularLocation>
</comment>
<dbReference type="Gene3D" id="2.170.130.10">
    <property type="entry name" value="TonB-dependent receptor, plug domain"/>
    <property type="match status" value="1"/>
</dbReference>
<dbReference type="FunFam" id="2.170.130.10:FF:000009">
    <property type="entry name" value="SusC/RagA family TonB-linked outer membrane protein"/>
    <property type="match status" value="1"/>
</dbReference>
<dbReference type="SUPFAM" id="SSF49464">
    <property type="entry name" value="Carboxypeptidase regulatory domain-like"/>
    <property type="match status" value="1"/>
</dbReference>
<dbReference type="InterPro" id="IPR008969">
    <property type="entry name" value="CarboxyPept-like_regulatory"/>
</dbReference>
<evidence type="ECO:0000259" key="2">
    <source>
        <dbReference type="Pfam" id="PF07715"/>
    </source>
</evidence>
<accession>A0AAW4V3B9</accession>
<keyword evidence="1" id="KW-0812">Transmembrane</keyword>
<gene>
    <name evidence="3" type="ORF">LI282_19270</name>
</gene>
<dbReference type="InterPro" id="IPR039426">
    <property type="entry name" value="TonB-dep_rcpt-like"/>
</dbReference>
<feature type="domain" description="TonB-dependent receptor plug" evidence="2">
    <location>
        <begin position="144"/>
        <end position="250"/>
    </location>
</feature>
<dbReference type="Pfam" id="PF07715">
    <property type="entry name" value="Plug"/>
    <property type="match status" value="1"/>
</dbReference>
<dbReference type="InterPro" id="IPR023997">
    <property type="entry name" value="TonB-dep_OMP_SusC/RagA_CS"/>
</dbReference>
<dbReference type="Proteomes" id="UP001199363">
    <property type="component" value="Unassembled WGS sequence"/>
</dbReference>